<reference evidence="2 3" key="1">
    <citation type="submission" date="2017-08" db="EMBL/GenBank/DDBJ databases">
        <title>Pusillimonas indicus sp. nov., a member of the family Alcaligenaceae isolated from surface seawater.</title>
        <authorList>
            <person name="Li J."/>
        </authorList>
    </citation>
    <scope>NUCLEOTIDE SEQUENCE [LARGE SCALE GENOMIC DNA]</scope>
    <source>
        <strain evidence="2 3">L52-1-41</strain>
    </source>
</reference>
<feature type="transmembrane region" description="Helical" evidence="1">
    <location>
        <begin position="12"/>
        <end position="35"/>
    </location>
</feature>
<evidence type="ECO:0000313" key="3">
    <source>
        <dbReference type="Proteomes" id="UP000266206"/>
    </source>
</evidence>
<keyword evidence="1" id="KW-1133">Transmembrane helix</keyword>
<proteinExistence type="predicted"/>
<keyword evidence="1" id="KW-0812">Transmembrane</keyword>
<comment type="caution">
    <text evidence="2">The sequence shown here is derived from an EMBL/GenBank/DDBJ whole genome shotgun (WGS) entry which is preliminary data.</text>
</comment>
<evidence type="ECO:0000256" key="1">
    <source>
        <dbReference type="SAM" id="Phobius"/>
    </source>
</evidence>
<dbReference type="EMBL" id="NQYH01000005">
    <property type="protein sequence ID" value="RIY41019.1"/>
    <property type="molecule type" value="Genomic_DNA"/>
</dbReference>
<dbReference type="Proteomes" id="UP000266206">
    <property type="component" value="Unassembled WGS sequence"/>
</dbReference>
<organism evidence="2 3">
    <name type="scientific">Neopusillimonas maritima</name>
    <dbReference type="NCBI Taxonomy" id="2026239"/>
    <lineage>
        <taxon>Bacteria</taxon>
        <taxon>Pseudomonadati</taxon>
        <taxon>Pseudomonadota</taxon>
        <taxon>Betaproteobacteria</taxon>
        <taxon>Burkholderiales</taxon>
        <taxon>Alcaligenaceae</taxon>
        <taxon>Neopusillimonas</taxon>
    </lineage>
</organism>
<name>A0A3A1YUR5_9BURK</name>
<dbReference type="Pfam" id="PF11393">
    <property type="entry name" value="T4BSS_DotI_IcmL"/>
    <property type="match status" value="1"/>
</dbReference>
<dbReference type="AlphaFoldDB" id="A0A3A1YUR5"/>
<evidence type="ECO:0008006" key="4">
    <source>
        <dbReference type="Google" id="ProtNLM"/>
    </source>
</evidence>
<protein>
    <recommendedName>
        <fullName evidence="4">Type IV secretion protein IcmL</fullName>
    </recommendedName>
</protein>
<dbReference type="InterPro" id="IPR021055">
    <property type="entry name" value="T4BSS_IcmL/DotI"/>
</dbReference>
<dbReference type="CDD" id="cd16385">
    <property type="entry name" value="IcmL"/>
    <property type="match status" value="1"/>
</dbReference>
<keyword evidence="1" id="KW-0472">Membrane</keyword>
<gene>
    <name evidence="2" type="ORF">CJP73_07685</name>
</gene>
<accession>A0A3A1YUR5</accession>
<evidence type="ECO:0000313" key="2">
    <source>
        <dbReference type="EMBL" id="RIY41019.1"/>
    </source>
</evidence>
<sequence>MQSSADSSVSRLLGVNILLIGAICLCLIVIATLAWRLMSTPISVIAVTEDARIIKPEPLAKAFVTDTRVLSFASEALRASFSHDFVNYRDSFSQARSKYYTSQGGKSFTKAIDPILNELRERRLVMSAAPLKAPSLVRGPYLLGGRAVWEIQAPVALFFEGTQSRFPPQERLATLKIVRVDLSENPTGIGVDSIQLAPYIERD</sequence>